<keyword evidence="2" id="KW-1185">Reference proteome</keyword>
<protein>
    <submittedName>
        <fullName evidence="1">Uncharacterized protein</fullName>
    </submittedName>
</protein>
<evidence type="ECO:0000313" key="1">
    <source>
        <dbReference type="EMBL" id="KAF2623052.1"/>
    </source>
</evidence>
<name>A0ACB6RP33_9PLEO</name>
<reference evidence="1" key="1">
    <citation type="journal article" date="2020" name="Stud. Mycol.">
        <title>101 Dothideomycetes genomes: a test case for predicting lifestyles and emergence of pathogens.</title>
        <authorList>
            <person name="Haridas S."/>
            <person name="Albert R."/>
            <person name="Binder M."/>
            <person name="Bloem J."/>
            <person name="Labutti K."/>
            <person name="Salamov A."/>
            <person name="Andreopoulos B."/>
            <person name="Baker S."/>
            <person name="Barry K."/>
            <person name="Bills G."/>
            <person name="Bluhm B."/>
            <person name="Cannon C."/>
            <person name="Castanera R."/>
            <person name="Culley D."/>
            <person name="Daum C."/>
            <person name="Ezra D."/>
            <person name="Gonzalez J."/>
            <person name="Henrissat B."/>
            <person name="Kuo A."/>
            <person name="Liang C."/>
            <person name="Lipzen A."/>
            <person name="Lutzoni F."/>
            <person name="Magnuson J."/>
            <person name="Mondo S."/>
            <person name="Nolan M."/>
            <person name="Ohm R."/>
            <person name="Pangilinan J."/>
            <person name="Park H.-J."/>
            <person name="Ramirez L."/>
            <person name="Alfaro M."/>
            <person name="Sun H."/>
            <person name="Tritt A."/>
            <person name="Yoshinaga Y."/>
            <person name="Zwiers L.-H."/>
            <person name="Turgeon B."/>
            <person name="Goodwin S."/>
            <person name="Spatafora J."/>
            <person name="Crous P."/>
            <person name="Grigoriev I."/>
        </authorList>
    </citation>
    <scope>NUCLEOTIDE SEQUENCE</scope>
    <source>
        <strain evidence="1">CBS 525.71</strain>
    </source>
</reference>
<proteinExistence type="predicted"/>
<dbReference type="Proteomes" id="UP000799754">
    <property type="component" value="Unassembled WGS sequence"/>
</dbReference>
<sequence length="166" mass="18753">MIICADRPDQLCQGSKIVVTTQVQAQGEASPIVPAHGRLLMQRLRQESYSQMICTLSKSFYAWSEAQHFAHCCGFGRLVRRPVALFVGLRWRETLPYSRKPGSIHKRLGGFKAAHLTYMKEESWAGRVRQHAGVFLFTGWCCSARGYQDGRVCASIICWSEKVDKA</sequence>
<gene>
    <name evidence="1" type="ORF">BU25DRAFT_200820</name>
</gene>
<evidence type="ECO:0000313" key="2">
    <source>
        <dbReference type="Proteomes" id="UP000799754"/>
    </source>
</evidence>
<accession>A0ACB6RP33</accession>
<dbReference type="EMBL" id="MU006740">
    <property type="protein sequence ID" value="KAF2623052.1"/>
    <property type="molecule type" value="Genomic_DNA"/>
</dbReference>
<comment type="caution">
    <text evidence="1">The sequence shown here is derived from an EMBL/GenBank/DDBJ whole genome shotgun (WGS) entry which is preliminary data.</text>
</comment>
<organism evidence="1 2">
    <name type="scientific">Macroventuria anomochaeta</name>
    <dbReference type="NCBI Taxonomy" id="301207"/>
    <lineage>
        <taxon>Eukaryota</taxon>
        <taxon>Fungi</taxon>
        <taxon>Dikarya</taxon>
        <taxon>Ascomycota</taxon>
        <taxon>Pezizomycotina</taxon>
        <taxon>Dothideomycetes</taxon>
        <taxon>Pleosporomycetidae</taxon>
        <taxon>Pleosporales</taxon>
        <taxon>Pleosporineae</taxon>
        <taxon>Didymellaceae</taxon>
        <taxon>Macroventuria</taxon>
    </lineage>
</organism>